<keyword evidence="5" id="KW-1185">Reference proteome</keyword>
<dbReference type="RefSeq" id="WP_007343399.1">
    <property type="nucleotide sequence ID" value="NZ_GL878494.1"/>
</dbReference>
<reference evidence="4 5" key="1">
    <citation type="submission" date="2011-02" db="EMBL/GenBank/DDBJ databases">
        <authorList>
            <person name="Muzny D."/>
            <person name="Qin X."/>
            <person name="Deng J."/>
            <person name="Jiang H."/>
            <person name="Liu Y."/>
            <person name="Qu J."/>
            <person name="Song X.-Z."/>
            <person name="Zhang L."/>
            <person name="Thornton R."/>
            <person name="Coyle M."/>
            <person name="Francisco L."/>
            <person name="Jackson L."/>
            <person name="Javaid M."/>
            <person name="Korchina V."/>
            <person name="Kovar C."/>
            <person name="Mata R."/>
            <person name="Mathew T."/>
            <person name="Ngo R."/>
            <person name="Nguyen L."/>
            <person name="Nguyen N."/>
            <person name="Okwuonu G."/>
            <person name="Ongeri F."/>
            <person name="Pham C."/>
            <person name="Simmons D."/>
            <person name="Wilczek-Boney K."/>
            <person name="Hale W."/>
            <person name="Jakkamsetti A."/>
            <person name="Pham P."/>
            <person name="Ruth R."/>
            <person name="San Lucas F."/>
            <person name="Warren J."/>
            <person name="Zhang J."/>
            <person name="Zhao Z."/>
            <person name="Zhou C."/>
            <person name="Zhu D."/>
            <person name="Lee S."/>
            <person name="Bess C."/>
            <person name="Blankenburg K."/>
            <person name="Forbes L."/>
            <person name="Fu Q."/>
            <person name="Gubbala S."/>
            <person name="Hirani K."/>
            <person name="Jayaseelan J.C."/>
            <person name="Lara F."/>
            <person name="Munidasa M."/>
            <person name="Palculict T."/>
            <person name="Patil S."/>
            <person name="Pu L.-L."/>
            <person name="Saada N."/>
            <person name="Tang L."/>
            <person name="Weissenberger G."/>
            <person name="Zhu Y."/>
            <person name="Hemphill L."/>
            <person name="Shang Y."/>
            <person name="Youmans B."/>
            <person name="Ayvaz T."/>
            <person name="Ross M."/>
            <person name="Santibanez J."/>
            <person name="Aqrawi P."/>
            <person name="Gross S."/>
            <person name="Joshi V."/>
            <person name="Fowler G."/>
            <person name="Nazareth L."/>
            <person name="Reid J."/>
            <person name="Worley K."/>
            <person name="Petrosino J."/>
            <person name="Highlander S."/>
            <person name="Gibbs R."/>
        </authorList>
    </citation>
    <scope>NUCLEOTIDE SEQUENCE [LARGE SCALE GENOMIC DNA]</scope>
    <source>
        <strain evidence="4 5">ATCC BAA-1200</strain>
    </source>
</reference>
<sequence length="170" mass="18595">MNQPDTGIGIAEILIAAWPIWLPLIIMAAAFFTGRHNEKKHLADLSRREAGLRHIALIAVKHPPQNFREGELVYGSVVLSSDRFRNFLAWLRNLVGGNIGVYETLLERARREALLRLKEKAAALGADTVYNVRLDTVTLSPPAQQNNGGLTGTVEILAYGTAGKTGKKAV</sequence>
<dbReference type="Pfam" id="PF01906">
    <property type="entry name" value="YbjQ_1"/>
    <property type="match status" value="1"/>
</dbReference>
<protein>
    <recommendedName>
        <fullName evidence="3">PLAT domain-containing protein</fullName>
    </recommendedName>
</protein>
<feature type="domain" description="PLAT" evidence="3">
    <location>
        <begin position="128"/>
        <end position="170"/>
    </location>
</feature>
<evidence type="ECO:0000256" key="2">
    <source>
        <dbReference type="SAM" id="Phobius"/>
    </source>
</evidence>
<name>F2BF87_9NEIS</name>
<dbReference type="InterPro" id="IPR001024">
    <property type="entry name" value="PLAT/LH2_dom"/>
</dbReference>
<organism evidence="4 5">
    <name type="scientific">Neisseria bacilliformis ATCC BAA-1200</name>
    <dbReference type="NCBI Taxonomy" id="888742"/>
    <lineage>
        <taxon>Bacteria</taxon>
        <taxon>Pseudomonadati</taxon>
        <taxon>Pseudomonadota</taxon>
        <taxon>Betaproteobacteria</taxon>
        <taxon>Neisseriales</taxon>
        <taxon>Neisseriaceae</taxon>
        <taxon>Neisseria</taxon>
    </lineage>
</organism>
<dbReference type="Gene3D" id="3.30.110.70">
    <property type="entry name" value="Hypothetical protein apc22750. Chain B"/>
    <property type="match status" value="1"/>
</dbReference>
<keyword evidence="2" id="KW-0812">Transmembrane</keyword>
<dbReference type="PANTHER" id="PTHR34068">
    <property type="entry name" value="UPF0145 PROTEIN YBJQ"/>
    <property type="match status" value="1"/>
</dbReference>
<dbReference type="OrthoDB" id="530049at2"/>
<keyword evidence="2" id="KW-0472">Membrane</keyword>
<dbReference type="PROSITE" id="PS50095">
    <property type="entry name" value="PLAT"/>
    <property type="match status" value="1"/>
</dbReference>
<dbReference type="STRING" id="267212.GCA_001063965_01987"/>
<dbReference type="Proteomes" id="UP000004105">
    <property type="component" value="Unassembled WGS sequence"/>
</dbReference>
<dbReference type="SUPFAM" id="SSF117782">
    <property type="entry name" value="YbjQ-like"/>
    <property type="match status" value="1"/>
</dbReference>
<keyword evidence="2" id="KW-1133">Transmembrane helix</keyword>
<dbReference type="InterPro" id="IPR002765">
    <property type="entry name" value="UPF0145_YbjQ-like"/>
</dbReference>
<comment type="caution">
    <text evidence="4">The sequence shown here is derived from an EMBL/GenBank/DDBJ whole genome shotgun (WGS) entry which is preliminary data.</text>
</comment>
<proteinExistence type="inferred from homology"/>
<dbReference type="AlphaFoldDB" id="F2BF87"/>
<comment type="similarity">
    <text evidence="1">Belongs to the UPF0145 family.</text>
</comment>
<accession>F2BF87</accession>
<feature type="transmembrane region" description="Helical" evidence="2">
    <location>
        <begin position="6"/>
        <end position="32"/>
    </location>
</feature>
<evidence type="ECO:0000256" key="1">
    <source>
        <dbReference type="ARBA" id="ARBA00010751"/>
    </source>
</evidence>
<evidence type="ECO:0000313" key="5">
    <source>
        <dbReference type="Proteomes" id="UP000004105"/>
    </source>
</evidence>
<dbReference type="EMBL" id="AFAY01000048">
    <property type="protein sequence ID" value="EGF08959.1"/>
    <property type="molecule type" value="Genomic_DNA"/>
</dbReference>
<dbReference type="InterPro" id="IPR035439">
    <property type="entry name" value="UPF0145_dom_sf"/>
</dbReference>
<evidence type="ECO:0000259" key="3">
    <source>
        <dbReference type="PROSITE" id="PS50095"/>
    </source>
</evidence>
<evidence type="ECO:0000313" key="4">
    <source>
        <dbReference type="EMBL" id="EGF08959.1"/>
    </source>
</evidence>
<dbReference type="HOGENOM" id="CLU_117144_0_0_4"/>
<gene>
    <name evidence="4" type="ORF">HMPREF9123_2394</name>
</gene>